<evidence type="ECO:0000256" key="1">
    <source>
        <dbReference type="SAM" id="MobiDB-lite"/>
    </source>
</evidence>
<keyword evidence="2" id="KW-0812">Transmembrane</keyword>
<keyword evidence="2" id="KW-0472">Membrane</keyword>
<dbReference type="AlphaFoldDB" id="A0A6A5VIF7"/>
<feature type="transmembrane region" description="Helical" evidence="2">
    <location>
        <begin position="232"/>
        <end position="251"/>
    </location>
</feature>
<evidence type="ECO:0000313" key="4">
    <source>
        <dbReference type="Proteomes" id="UP000800036"/>
    </source>
</evidence>
<sequence length="270" mass="30406">MAVSNFKVPRCCLKGKAVFFCIQINTLRRTKPQSDLLPSERLSQAIDTFHEHYPARAAPTSRMSNTTDALTSPAPPTDDNTLSWGSVFTGGLLPIALGFTGYPGGKICDAPAAIGPWLRVSPIMCTLDMLVFLLRLQYYTLRTWSCRLGFRIVMTQLYGYDDAVTGAFEDFRKSPYTRLFGFLFVIPSFVKLYAVDGLVWTKVWLCMYIAPYVAFEAVCLESRGAARKVEYVLSRYFFALNVGATLLYYMYCYDPRGTGQPGWTKVLGRR</sequence>
<gene>
    <name evidence="3" type="ORF">BU23DRAFT_295683</name>
</gene>
<evidence type="ECO:0000313" key="3">
    <source>
        <dbReference type="EMBL" id="KAF1977403.1"/>
    </source>
</evidence>
<dbReference type="Proteomes" id="UP000800036">
    <property type="component" value="Unassembled WGS sequence"/>
</dbReference>
<feature type="compositionally biased region" description="Polar residues" evidence="1">
    <location>
        <begin position="61"/>
        <end position="70"/>
    </location>
</feature>
<reference evidence="3" key="1">
    <citation type="journal article" date="2020" name="Stud. Mycol.">
        <title>101 Dothideomycetes genomes: a test case for predicting lifestyles and emergence of pathogens.</title>
        <authorList>
            <person name="Haridas S."/>
            <person name="Albert R."/>
            <person name="Binder M."/>
            <person name="Bloem J."/>
            <person name="Labutti K."/>
            <person name="Salamov A."/>
            <person name="Andreopoulos B."/>
            <person name="Baker S."/>
            <person name="Barry K."/>
            <person name="Bills G."/>
            <person name="Bluhm B."/>
            <person name="Cannon C."/>
            <person name="Castanera R."/>
            <person name="Culley D."/>
            <person name="Daum C."/>
            <person name="Ezra D."/>
            <person name="Gonzalez J."/>
            <person name="Henrissat B."/>
            <person name="Kuo A."/>
            <person name="Liang C."/>
            <person name="Lipzen A."/>
            <person name="Lutzoni F."/>
            <person name="Magnuson J."/>
            <person name="Mondo S."/>
            <person name="Nolan M."/>
            <person name="Ohm R."/>
            <person name="Pangilinan J."/>
            <person name="Park H.-J."/>
            <person name="Ramirez L."/>
            <person name="Alfaro M."/>
            <person name="Sun H."/>
            <person name="Tritt A."/>
            <person name="Yoshinaga Y."/>
            <person name="Zwiers L.-H."/>
            <person name="Turgeon B."/>
            <person name="Goodwin S."/>
            <person name="Spatafora J."/>
            <person name="Crous P."/>
            <person name="Grigoriev I."/>
        </authorList>
    </citation>
    <scope>NUCLEOTIDE SEQUENCE</scope>
    <source>
        <strain evidence="3">CBS 107.79</strain>
    </source>
</reference>
<protein>
    <submittedName>
        <fullName evidence="3">Uncharacterized protein</fullName>
    </submittedName>
</protein>
<keyword evidence="4" id="KW-1185">Reference proteome</keyword>
<keyword evidence="2" id="KW-1133">Transmembrane helix</keyword>
<organism evidence="3 4">
    <name type="scientific">Bimuria novae-zelandiae CBS 107.79</name>
    <dbReference type="NCBI Taxonomy" id="1447943"/>
    <lineage>
        <taxon>Eukaryota</taxon>
        <taxon>Fungi</taxon>
        <taxon>Dikarya</taxon>
        <taxon>Ascomycota</taxon>
        <taxon>Pezizomycotina</taxon>
        <taxon>Dothideomycetes</taxon>
        <taxon>Pleosporomycetidae</taxon>
        <taxon>Pleosporales</taxon>
        <taxon>Massarineae</taxon>
        <taxon>Didymosphaeriaceae</taxon>
        <taxon>Bimuria</taxon>
    </lineage>
</organism>
<dbReference type="OrthoDB" id="3775051at2759"/>
<accession>A0A6A5VIF7</accession>
<dbReference type="EMBL" id="ML976663">
    <property type="protein sequence ID" value="KAF1977403.1"/>
    <property type="molecule type" value="Genomic_DNA"/>
</dbReference>
<name>A0A6A5VIF7_9PLEO</name>
<proteinExistence type="predicted"/>
<evidence type="ECO:0000256" key="2">
    <source>
        <dbReference type="SAM" id="Phobius"/>
    </source>
</evidence>
<feature type="region of interest" description="Disordered" evidence="1">
    <location>
        <begin position="58"/>
        <end position="77"/>
    </location>
</feature>
<feature type="transmembrane region" description="Helical" evidence="2">
    <location>
        <begin position="176"/>
        <end position="195"/>
    </location>
</feature>